<feature type="domain" description="Saposin B-type" evidence="2">
    <location>
        <begin position="1"/>
        <end position="73"/>
    </location>
</feature>
<dbReference type="EMBL" id="CATQJL010000112">
    <property type="protein sequence ID" value="CAJ0593113.1"/>
    <property type="molecule type" value="Genomic_DNA"/>
</dbReference>
<evidence type="ECO:0000313" key="3">
    <source>
        <dbReference type="EMBL" id="CAJ0593113.1"/>
    </source>
</evidence>
<reference evidence="3" key="1">
    <citation type="submission" date="2023-07" db="EMBL/GenBank/DDBJ databases">
        <authorList>
            <consortium name="CYATHOMIX"/>
        </authorList>
    </citation>
    <scope>NUCLEOTIDE SEQUENCE</scope>
    <source>
        <strain evidence="3">N/A</strain>
    </source>
</reference>
<dbReference type="AlphaFoldDB" id="A0AA36DSQ7"/>
<dbReference type="PROSITE" id="PS50015">
    <property type="entry name" value="SAP_B"/>
    <property type="match status" value="1"/>
</dbReference>
<proteinExistence type="predicted"/>
<name>A0AA36DSQ7_CYLNA</name>
<evidence type="ECO:0000259" key="2">
    <source>
        <dbReference type="PROSITE" id="PS50015"/>
    </source>
</evidence>
<comment type="caution">
    <text evidence="3">The sequence shown here is derived from an EMBL/GenBank/DDBJ whole genome shotgun (WGS) entry which is preliminary data.</text>
</comment>
<protein>
    <recommendedName>
        <fullName evidence="2">Saposin B-type domain-containing protein</fullName>
    </recommendedName>
</protein>
<dbReference type="InterPro" id="IPR008139">
    <property type="entry name" value="SaposinB_dom"/>
</dbReference>
<keyword evidence="4" id="KW-1185">Reference proteome</keyword>
<sequence>MCENFVEEVDTVVKKEGDVAAALEKFCHEVLNFLIETCQKMILKNLKFIMERLQAHERSEKICIDLHYCANHTIGCR</sequence>
<evidence type="ECO:0000313" key="4">
    <source>
        <dbReference type="Proteomes" id="UP001176961"/>
    </source>
</evidence>
<dbReference type="Proteomes" id="UP001176961">
    <property type="component" value="Unassembled WGS sequence"/>
</dbReference>
<evidence type="ECO:0000256" key="1">
    <source>
        <dbReference type="ARBA" id="ARBA00023157"/>
    </source>
</evidence>
<dbReference type="SUPFAM" id="SSF47862">
    <property type="entry name" value="Saposin"/>
    <property type="match status" value="1"/>
</dbReference>
<dbReference type="Gene3D" id="1.10.225.10">
    <property type="entry name" value="Saposin-like"/>
    <property type="match status" value="1"/>
</dbReference>
<accession>A0AA36DSQ7</accession>
<organism evidence="3 4">
    <name type="scientific">Cylicocyclus nassatus</name>
    <name type="common">Nematode worm</name>
    <dbReference type="NCBI Taxonomy" id="53992"/>
    <lineage>
        <taxon>Eukaryota</taxon>
        <taxon>Metazoa</taxon>
        <taxon>Ecdysozoa</taxon>
        <taxon>Nematoda</taxon>
        <taxon>Chromadorea</taxon>
        <taxon>Rhabditida</taxon>
        <taxon>Rhabditina</taxon>
        <taxon>Rhabditomorpha</taxon>
        <taxon>Strongyloidea</taxon>
        <taxon>Strongylidae</taxon>
        <taxon>Cylicocyclus</taxon>
    </lineage>
</organism>
<dbReference type="SMART" id="SM00741">
    <property type="entry name" value="SapB"/>
    <property type="match status" value="1"/>
</dbReference>
<gene>
    <name evidence="3" type="ORF">CYNAS_LOCUS5096</name>
</gene>
<dbReference type="InterPro" id="IPR011001">
    <property type="entry name" value="Saposin-like"/>
</dbReference>
<keyword evidence="1" id="KW-1015">Disulfide bond</keyword>